<evidence type="ECO:0000313" key="2">
    <source>
        <dbReference type="Proteomes" id="UP000298030"/>
    </source>
</evidence>
<reference evidence="1 2" key="1">
    <citation type="journal article" date="2019" name="Nat. Ecol. Evol.">
        <title>Megaphylogeny resolves global patterns of mushroom evolution.</title>
        <authorList>
            <person name="Varga T."/>
            <person name="Krizsan K."/>
            <person name="Foldi C."/>
            <person name="Dima B."/>
            <person name="Sanchez-Garcia M."/>
            <person name="Sanchez-Ramirez S."/>
            <person name="Szollosi G.J."/>
            <person name="Szarkandi J.G."/>
            <person name="Papp V."/>
            <person name="Albert L."/>
            <person name="Andreopoulos W."/>
            <person name="Angelini C."/>
            <person name="Antonin V."/>
            <person name="Barry K.W."/>
            <person name="Bougher N.L."/>
            <person name="Buchanan P."/>
            <person name="Buyck B."/>
            <person name="Bense V."/>
            <person name="Catcheside P."/>
            <person name="Chovatia M."/>
            <person name="Cooper J."/>
            <person name="Damon W."/>
            <person name="Desjardin D."/>
            <person name="Finy P."/>
            <person name="Geml J."/>
            <person name="Haridas S."/>
            <person name="Hughes K."/>
            <person name="Justo A."/>
            <person name="Karasinski D."/>
            <person name="Kautmanova I."/>
            <person name="Kiss B."/>
            <person name="Kocsube S."/>
            <person name="Kotiranta H."/>
            <person name="LaButti K.M."/>
            <person name="Lechner B.E."/>
            <person name="Liimatainen K."/>
            <person name="Lipzen A."/>
            <person name="Lukacs Z."/>
            <person name="Mihaltcheva S."/>
            <person name="Morgado L.N."/>
            <person name="Niskanen T."/>
            <person name="Noordeloos M.E."/>
            <person name="Ohm R.A."/>
            <person name="Ortiz-Santana B."/>
            <person name="Ovrebo C."/>
            <person name="Racz N."/>
            <person name="Riley R."/>
            <person name="Savchenko A."/>
            <person name="Shiryaev A."/>
            <person name="Soop K."/>
            <person name="Spirin V."/>
            <person name="Szebenyi C."/>
            <person name="Tomsovsky M."/>
            <person name="Tulloss R.E."/>
            <person name="Uehling J."/>
            <person name="Grigoriev I.V."/>
            <person name="Vagvolgyi C."/>
            <person name="Papp T."/>
            <person name="Martin F.M."/>
            <person name="Miettinen O."/>
            <person name="Hibbett D.S."/>
            <person name="Nagy L.G."/>
        </authorList>
    </citation>
    <scope>NUCLEOTIDE SEQUENCE [LARGE SCALE GENOMIC DNA]</scope>
    <source>
        <strain evidence="1 2">FP101781</strain>
    </source>
</reference>
<keyword evidence="2" id="KW-1185">Reference proteome</keyword>
<organism evidence="1 2">
    <name type="scientific">Coprinellus micaceus</name>
    <name type="common">Glistening ink-cap mushroom</name>
    <name type="synonym">Coprinus micaceus</name>
    <dbReference type="NCBI Taxonomy" id="71717"/>
    <lineage>
        <taxon>Eukaryota</taxon>
        <taxon>Fungi</taxon>
        <taxon>Dikarya</taxon>
        <taxon>Basidiomycota</taxon>
        <taxon>Agaricomycotina</taxon>
        <taxon>Agaricomycetes</taxon>
        <taxon>Agaricomycetidae</taxon>
        <taxon>Agaricales</taxon>
        <taxon>Agaricineae</taxon>
        <taxon>Psathyrellaceae</taxon>
        <taxon>Coprinellus</taxon>
    </lineage>
</organism>
<dbReference type="AlphaFoldDB" id="A0A4Y7T8R1"/>
<dbReference type="Proteomes" id="UP000298030">
    <property type="component" value="Unassembled WGS sequence"/>
</dbReference>
<accession>A0A4Y7T8R1</accession>
<comment type="caution">
    <text evidence="1">The sequence shown here is derived from an EMBL/GenBank/DDBJ whole genome shotgun (WGS) entry which is preliminary data.</text>
</comment>
<proteinExistence type="predicted"/>
<dbReference type="EMBL" id="QPFP01000022">
    <property type="protein sequence ID" value="TEB30535.1"/>
    <property type="molecule type" value="Genomic_DNA"/>
</dbReference>
<name>A0A4Y7T8R1_COPMI</name>
<protein>
    <submittedName>
        <fullName evidence="1">Uncharacterized protein</fullName>
    </submittedName>
</protein>
<sequence length="161" mass="17999">MDDEVHGQTTNEDDPEVPDAINVGLSQLLSRAPNSPLAKHNAAFKHLQHPHQMTPVTKPPSPSLGFQVHFQRDKSFLQCHHHLPLHLSHQEHLCHLLEVRDAVDNTESLVESELQQMMDYINRGVVDETLQDVALDMDIVNLDAESEPGSSGVDSDSEYVD</sequence>
<gene>
    <name evidence="1" type="ORF">FA13DRAFT_1792138</name>
</gene>
<evidence type="ECO:0000313" key="1">
    <source>
        <dbReference type="EMBL" id="TEB30535.1"/>
    </source>
</evidence>